<comment type="cofactor">
    <cofactor evidence="1">
        <name>thiamine diphosphate</name>
        <dbReference type="ChEBI" id="CHEBI:58937"/>
    </cofactor>
</comment>
<comment type="catalytic activity">
    <reaction evidence="5">
        <text>a 2-hydroxy-3-methyl fatty acyl-CoA = a 2-methyl-branched fatty aldehyde + formyl-CoA</text>
        <dbReference type="Rhea" id="RHEA:25375"/>
        <dbReference type="ChEBI" id="CHEBI:49188"/>
        <dbReference type="ChEBI" id="CHEBI:57376"/>
        <dbReference type="ChEBI" id="CHEBI:58783"/>
        <dbReference type="EC" id="4.1.2.63"/>
    </reaction>
    <physiologicalReaction direction="left-to-right" evidence="5">
        <dbReference type="Rhea" id="RHEA:25376"/>
    </physiologicalReaction>
</comment>
<dbReference type="AlphaFoldDB" id="A0A0U9HRJ5"/>
<dbReference type="GO" id="GO:0046872">
    <property type="term" value="F:metal ion binding"/>
    <property type="evidence" value="ECO:0007669"/>
    <property type="project" value="UniProtKB-KW"/>
</dbReference>
<keyword evidence="4 9" id="KW-0456">Lyase</keyword>
<dbReference type="CDD" id="cd02004">
    <property type="entry name" value="TPP_BZL_OCoD_HPCL"/>
    <property type="match status" value="1"/>
</dbReference>
<dbReference type="Gene3D" id="3.40.50.970">
    <property type="match status" value="1"/>
</dbReference>
<dbReference type="InterPro" id="IPR011766">
    <property type="entry name" value="TPP_enzyme_TPP-bd"/>
</dbReference>
<dbReference type="GO" id="GO:0106359">
    <property type="term" value="F:2-hydroxyacyl-CoA lyase activity"/>
    <property type="evidence" value="ECO:0007669"/>
    <property type="project" value="UniProtKB-EC"/>
</dbReference>
<dbReference type="PANTHER" id="PTHR43710">
    <property type="entry name" value="2-HYDROXYACYL-COA LYASE"/>
    <property type="match status" value="1"/>
</dbReference>
<evidence type="ECO:0000256" key="3">
    <source>
        <dbReference type="ARBA" id="ARBA00022842"/>
    </source>
</evidence>
<name>A0A0U9HRJ5_KLENI</name>
<dbReference type="Proteomes" id="UP000054558">
    <property type="component" value="Unassembled WGS sequence"/>
</dbReference>
<dbReference type="PANTHER" id="PTHR43710:SF2">
    <property type="entry name" value="2-HYDROXYACYL-COA LYASE 1"/>
    <property type="match status" value="1"/>
</dbReference>
<keyword evidence="2" id="KW-0479">Metal-binding</keyword>
<dbReference type="OrthoDB" id="3633556at2759"/>
<evidence type="ECO:0000259" key="8">
    <source>
        <dbReference type="Pfam" id="PF02775"/>
    </source>
</evidence>
<evidence type="ECO:0000313" key="9">
    <source>
        <dbReference type="EMBL" id="GAQ80210.1"/>
    </source>
</evidence>
<dbReference type="InterPro" id="IPR029061">
    <property type="entry name" value="THDP-binding"/>
</dbReference>
<evidence type="ECO:0000256" key="5">
    <source>
        <dbReference type="ARBA" id="ARBA00044451"/>
    </source>
</evidence>
<proteinExistence type="predicted"/>
<dbReference type="SUPFAM" id="SSF52518">
    <property type="entry name" value="Thiamin diphosphate-binding fold (THDP-binding)"/>
    <property type="match status" value="1"/>
</dbReference>
<dbReference type="GO" id="GO:0030976">
    <property type="term" value="F:thiamine pyrophosphate binding"/>
    <property type="evidence" value="ECO:0007669"/>
    <property type="project" value="InterPro"/>
</dbReference>
<keyword evidence="10" id="KW-1185">Reference proteome</keyword>
<evidence type="ECO:0000256" key="6">
    <source>
        <dbReference type="ARBA" id="ARBA00044454"/>
    </source>
</evidence>
<evidence type="ECO:0000313" key="10">
    <source>
        <dbReference type="Proteomes" id="UP000054558"/>
    </source>
</evidence>
<organism evidence="9 10">
    <name type="scientific">Klebsormidium nitens</name>
    <name type="common">Green alga</name>
    <name type="synonym">Ulothrix nitens</name>
    <dbReference type="NCBI Taxonomy" id="105231"/>
    <lineage>
        <taxon>Eukaryota</taxon>
        <taxon>Viridiplantae</taxon>
        <taxon>Streptophyta</taxon>
        <taxon>Klebsormidiophyceae</taxon>
        <taxon>Klebsormidiales</taxon>
        <taxon>Klebsormidiaceae</taxon>
        <taxon>Klebsormidium</taxon>
    </lineage>
</organism>
<evidence type="ECO:0000256" key="1">
    <source>
        <dbReference type="ARBA" id="ARBA00001964"/>
    </source>
</evidence>
<protein>
    <recommendedName>
        <fullName evidence="7">2-hydroxyacyl-CoA lyase</fullName>
        <ecNumber evidence="7">4.1.2.63</ecNumber>
    </recommendedName>
</protein>
<dbReference type="OMA" id="NTMDIGH"/>
<evidence type="ECO:0000256" key="7">
    <source>
        <dbReference type="ARBA" id="ARBA00044518"/>
    </source>
</evidence>
<keyword evidence="3" id="KW-0460">Magnesium</keyword>
<feature type="domain" description="Thiamine pyrophosphate enzyme TPP-binding" evidence="8">
    <location>
        <begin position="173"/>
        <end position="324"/>
    </location>
</feature>
<comment type="catalytic activity">
    <reaction evidence="6">
        <text>an (R)-2-hydroxy-long-chain-fatty acyl-CoA = a long-chain fatty aldehyde + formyl-CoA</text>
        <dbReference type="Rhea" id="RHEA:67444"/>
        <dbReference type="ChEBI" id="CHEBI:17176"/>
        <dbReference type="ChEBI" id="CHEBI:57376"/>
        <dbReference type="ChEBI" id="CHEBI:170012"/>
        <dbReference type="EC" id="4.1.2.63"/>
    </reaction>
    <physiologicalReaction direction="left-to-right" evidence="6">
        <dbReference type="Rhea" id="RHEA:67445"/>
    </physiologicalReaction>
</comment>
<dbReference type="EMBL" id="DF236998">
    <property type="protein sequence ID" value="GAQ80210.1"/>
    <property type="molecule type" value="Genomic_DNA"/>
</dbReference>
<accession>A0A0U9HRJ5</accession>
<sequence length="342" mass="37056">MQIDISEDELKLRKPAVPLLGDANAVLEQINVAIKDEPFSLGKDHPWVAKLREKAEANGMKLAESLAKDVVPMNFQCSMRVVRDELAKVEGPHPNLVSEGANKMDVGRTVLNQEEPRTRLDFLFKPRLVQTNPNPFLKPLSVWVEGPHPILVSEGANTMDVEGPHPILVSEGANTMDVGRTVLNQEEPRTRLDAGTWGITMGVGMGYAIAAAVVNDGKRLVVAVEGDSAVGFSAVEVEVLVRYNLPFVVIVFNNSGIYGGVRREDAELGGPYASDPAPTDFVSEARYDQIIEAFGGKGYFVRTPAELAAACREAFAAKKPAVINAIIDPFAGSESGRMHSRN</sequence>
<dbReference type="InterPro" id="IPR045025">
    <property type="entry name" value="HACL1-like"/>
</dbReference>
<dbReference type="STRING" id="105231.A0A0U9HRJ5"/>
<dbReference type="EC" id="4.1.2.63" evidence="7"/>
<evidence type="ECO:0000256" key="2">
    <source>
        <dbReference type="ARBA" id="ARBA00022723"/>
    </source>
</evidence>
<reference evidence="9 10" key="1">
    <citation type="journal article" date="2014" name="Nat. Commun.">
        <title>Klebsormidium flaccidum genome reveals primary factors for plant terrestrial adaptation.</title>
        <authorList>
            <person name="Hori K."/>
            <person name="Maruyama F."/>
            <person name="Fujisawa T."/>
            <person name="Togashi T."/>
            <person name="Yamamoto N."/>
            <person name="Seo M."/>
            <person name="Sato S."/>
            <person name="Yamada T."/>
            <person name="Mori H."/>
            <person name="Tajima N."/>
            <person name="Moriyama T."/>
            <person name="Ikeuchi M."/>
            <person name="Watanabe M."/>
            <person name="Wada H."/>
            <person name="Kobayashi K."/>
            <person name="Saito M."/>
            <person name="Masuda T."/>
            <person name="Sasaki-Sekimoto Y."/>
            <person name="Mashiguchi K."/>
            <person name="Awai K."/>
            <person name="Shimojima M."/>
            <person name="Masuda S."/>
            <person name="Iwai M."/>
            <person name="Nobusawa T."/>
            <person name="Narise T."/>
            <person name="Kondo S."/>
            <person name="Saito H."/>
            <person name="Sato R."/>
            <person name="Murakawa M."/>
            <person name="Ihara Y."/>
            <person name="Oshima-Yamada Y."/>
            <person name="Ohtaka K."/>
            <person name="Satoh M."/>
            <person name="Sonobe K."/>
            <person name="Ishii M."/>
            <person name="Ohtani R."/>
            <person name="Kanamori-Sato M."/>
            <person name="Honoki R."/>
            <person name="Miyazaki D."/>
            <person name="Mochizuki H."/>
            <person name="Umetsu J."/>
            <person name="Higashi K."/>
            <person name="Shibata D."/>
            <person name="Kamiya Y."/>
            <person name="Sato N."/>
            <person name="Nakamura Y."/>
            <person name="Tabata S."/>
            <person name="Ida S."/>
            <person name="Kurokawa K."/>
            <person name="Ohta H."/>
        </authorList>
    </citation>
    <scope>NUCLEOTIDE SEQUENCE [LARGE SCALE GENOMIC DNA]</scope>
    <source>
        <strain evidence="9 10">NIES-2285</strain>
    </source>
</reference>
<evidence type="ECO:0000256" key="4">
    <source>
        <dbReference type="ARBA" id="ARBA00023239"/>
    </source>
</evidence>
<gene>
    <name evidence="9" type="ORF">KFL_000490010</name>
</gene>
<dbReference type="Pfam" id="PF02775">
    <property type="entry name" value="TPP_enzyme_C"/>
    <property type="match status" value="1"/>
</dbReference>